<sequence>MQSPSILGKRGRIGQLYSALASLYLFEQSFFQWDVYIETQKHSIVGVFAPLPFRGGLPRASFAKAKRVEWRCGELNPGPEKSV</sequence>
<dbReference type="EMBL" id="LCPV01000034">
    <property type="protein sequence ID" value="KKW06498.1"/>
    <property type="molecule type" value="Genomic_DNA"/>
</dbReference>
<evidence type="ECO:0000313" key="1">
    <source>
        <dbReference type="EMBL" id="KKW06498.1"/>
    </source>
</evidence>
<dbReference type="Proteomes" id="UP000034589">
    <property type="component" value="Unassembled WGS sequence"/>
</dbReference>
<proteinExistence type="predicted"/>
<gene>
    <name evidence="1" type="ORF">UY39_C0034G0003</name>
</gene>
<evidence type="ECO:0000313" key="2">
    <source>
        <dbReference type="Proteomes" id="UP000034589"/>
    </source>
</evidence>
<accession>A0A0G1VJ04</accession>
<dbReference type="AlphaFoldDB" id="A0A0G1VJ04"/>
<protein>
    <submittedName>
        <fullName evidence="1">Uncharacterized protein</fullName>
    </submittedName>
</protein>
<comment type="caution">
    <text evidence="1">The sequence shown here is derived from an EMBL/GenBank/DDBJ whole genome shotgun (WGS) entry which is preliminary data.</text>
</comment>
<reference evidence="1 2" key="1">
    <citation type="journal article" date="2015" name="Nature">
        <title>rRNA introns, odd ribosomes, and small enigmatic genomes across a large radiation of phyla.</title>
        <authorList>
            <person name="Brown C.T."/>
            <person name="Hug L.A."/>
            <person name="Thomas B.C."/>
            <person name="Sharon I."/>
            <person name="Castelle C.J."/>
            <person name="Singh A."/>
            <person name="Wilkins M.J."/>
            <person name="Williams K.H."/>
            <person name="Banfield J.F."/>
        </authorList>
    </citation>
    <scope>NUCLEOTIDE SEQUENCE [LARGE SCALE GENOMIC DNA]</scope>
</reference>
<name>A0A0G1VJ04_9BACT</name>
<organism evidence="1 2">
    <name type="scientific">Candidatus Kaiserbacteria bacterium GW2011_GWC2_49_12</name>
    <dbReference type="NCBI Taxonomy" id="1618675"/>
    <lineage>
        <taxon>Bacteria</taxon>
        <taxon>Candidatus Kaiseribacteriota</taxon>
    </lineage>
</organism>